<sequence>MDEPNEVQLRRLYRISYRLTNVMLVPIHIIRIDERTGNIFVLAGYDEGIELEITPNGEVF</sequence>
<feature type="domain" description="DUF6888" evidence="1">
    <location>
        <begin position="3"/>
        <end position="59"/>
    </location>
</feature>
<name>A0A6B3NCT2_9CYAN</name>
<dbReference type="AlphaFoldDB" id="A0A6B3NCT2"/>
<comment type="caution">
    <text evidence="2">The sequence shown here is derived from an EMBL/GenBank/DDBJ whole genome shotgun (WGS) entry which is preliminary data.</text>
</comment>
<evidence type="ECO:0000259" key="1">
    <source>
        <dbReference type="Pfam" id="PF21828"/>
    </source>
</evidence>
<proteinExistence type="predicted"/>
<evidence type="ECO:0000313" key="2">
    <source>
        <dbReference type="EMBL" id="NER27441.1"/>
    </source>
</evidence>
<dbReference type="EMBL" id="JAAHFQ010000100">
    <property type="protein sequence ID" value="NER27441.1"/>
    <property type="molecule type" value="Genomic_DNA"/>
</dbReference>
<dbReference type="InterPro" id="IPR054181">
    <property type="entry name" value="DUF6888"/>
</dbReference>
<protein>
    <recommendedName>
        <fullName evidence="1">DUF6888 domain-containing protein</fullName>
    </recommendedName>
</protein>
<gene>
    <name evidence="2" type="ORF">F6J89_07340</name>
</gene>
<reference evidence="2" key="1">
    <citation type="submission" date="2019-11" db="EMBL/GenBank/DDBJ databases">
        <title>Genomic insights into an expanded diversity of filamentous marine cyanobacteria reveals the extraordinary biosynthetic potential of Moorea and Okeania.</title>
        <authorList>
            <person name="Ferreira Leao T."/>
            <person name="Wang M."/>
            <person name="Moss N."/>
            <person name="Da Silva R."/>
            <person name="Sanders J."/>
            <person name="Nurk S."/>
            <person name="Gurevich A."/>
            <person name="Humphrey G."/>
            <person name="Reher R."/>
            <person name="Zhu Q."/>
            <person name="Belda-Ferre P."/>
            <person name="Glukhov E."/>
            <person name="Rex R."/>
            <person name="Dorrestein P.C."/>
            <person name="Knight R."/>
            <person name="Pevzner P."/>
            <person name="Gerwick W.H."/>
            <person name="Gerwick L."/>
        </authorList>
    </citation>
    <scope>NUCLEOTIDE SEQUENCE</scope>
    <source>
        <strain evidence="2">SIO1C4</strain>
    </source>
</reference>
<organism evidence="2">
    <name type="scientific">Symploca sp. SIO1C4</name>
    <dbReference type="NCBI Taxonomy" id="2607765"/>
    <lineage>
        <taxon>Bacteria</taxon>
        <taxon>Bacillati</taxon>
        <taxon>Cyanobacteriota</taxon>
        <taxon>Cyanophyceae</taxon>
        <taxon>Coleofasciculales</taxon>
        <taxon>Coleofasciculaceae</taxon>
        <taxon>Symploca</taxon>
    </lineage>
</organism>
<accession>A0A6B3NCT2</accession>
<dbReference type="Pfam" id="PF21828">
    <property type="entry name" value="DUF6888"/>
    <property type="match status" value="1"/>
</dbReference>